<evidence type="ECO:0000313" key="5">
    <source>
        <dbReference type="Proteomes" id="UP000064525"/>
    </source>
</evidence>
<evidence type="ECO:0000313" key="4">
    <source>
        <dbReference type="Proteomes" id="UP000029925"/>
    </source>
</evidence>
<dbReference type="AlphaFoldDB" id="A0A099UG13"/>
<evidence type="ECO:0000259" key="1">
    <source>
        <dbReference type="Pfam" id="PF18712"/>
    </source>
</evidence>
<dbReference type="RefSeq" id="WP_034327940.1">
    <property type="nucleotide sequence ID" value="NZ_CAJTQN010000007.1"/>
</dbReference>
<dbReference type="InterPro" id="IPR041543">
    <property type="entry name" value="DUF5644"/>
</dbReference>
<dbReference type="Gene3D" id="3.10.20.30">
    <property type="match status" value="1"/>
</dbReference>
<dbReference type="PATRIC" id="fig|76936.10.peg.1047"/>
<dbReference type="EMBL" id="LN907858">
    <property type="protein sequence ID" value="CUU39957.1"/>
    <property type="molecule type" value="Genomic_DNA"/>
</dbReference>
<gene>
    <name evidence="2" type="ORF">BN2458_PEG1072</name>
    <name evidence="3" type="ORF">LS75_008350</name>
</gene>
<dbReference type="EMBL" id="JRPF02000012">
    <property type="protein sequence ID" value="TLD77975.1"/>
    <property type="molecule type" value="Genomic_DNA"/>
</dbReference>
<dbReference type="Gene3D" id="1.10.1060.20">
    <property type="match status" value="1"/>
</dbReference>
<keyword evidence="4" id="KW-1185">Reference proteome</keyword>
<sequence>MDKVNLEVFRFQAGVDYLPYYTKLVFTFSSQHKLSHLLTFLHDEIGDYGYDKTYLALRINHIVIFEDMSITELVQRFGTEWQIEPLSIYYANKDLLLNKDALWRKYDTFFTEADFISEVEKKELGKYLILNLITSMENEDYLGDGFFLYLKWLISRHPHKMQFFTKWLLDKNGGILYFVSLADMVYPRANTLDEEIWELMRDIVFSYESKQIKALTTLKCGRKG</sequence>
<dbReference type="OrthoDB" id="5372285at2"/>
<accession>A0A099UG13</accession>
<dbReference type="GeneID" id="78151291"/>
<dbReference type="InterPro" id="IPR012675">
    <property type="entry name" value="Beta-grasp_dom_sf"/>
</dbReference>
<reference evidence="5" key="2">
    <citation type="submission" date="2015-11" db="EMBL/GenBank/DDBJ databases">
        <authorList>
            <person name="Anvar S.Y."/>
        </authorList>
    </citation>
    <scope>NUCLEOTIDE SEQUENCE [LARGE SCALE GENOMIC DNA]</scope>
</reference>
<dbReference type="Proteomes" id="UP000064525">
    <property type="component" value="Chromosome I"/>
</dbReference>
<organism evidence="2 5">
    <name type="scientific">Helicobacter typhlonius</name>
    <dbReference type="NCBI Taxonomy" id="76936"/>
    <lineage>
        <taxon>Bacteria</taxon>
        <taxon>Pseudomonadati</taxon>
        <taxon>Campylobacterota</taxon>
        <taxon>Epsilonproteobacteria</taxon>
        <taxon>Campylobacterales</taxon>
        <taxon>Helicobacteraceae</taxon>
        <taxon>Helicobacter</taxon>
    </lineage>
</organism>
<feature type="domain" description="DUF5644" evidence="1">
    <location>
        <begin position="100"/>
        <end position="206"/>
    </location>
</feature>
<evidence type="ECO:0000313" key="2">
    <source>
        <dbReference type="EMBL" id="CUU39957.1"/>
    </source>
</evidence>
<proteinExistence type="predicted"/>
<dbReference type="KEGG" id="hty:BN2458_PEG1072"/>
<protein>
    <recommendedName>
        <fullName evidence="1">DUF5644 domain-containing protein</fullName>
    </recommendedName>
</protein>
<name>A0A099UG13_9HELI</name>
<dbReference type="STRING" id="76936.BN2458_PEG1072"/>
<reference evidence="2" key="3">
    <citation type="submission" date="2015-11" db="EMBL/GenBank/DDBJ databases">
        <authorList>
            <person name="Zhang Y."/>
            <person name="Guo Z."/>
        </authorList>
    </citation>
    <scope>NUCLEOTIDE SEQUENCE</scope>
    <source>
        <strain evidence="2">1</strain>
    </source>
</reference>
<dbReference type="Proteomes" id="UP000029925">
    <property type="component" value="Unassembled WGS sequence"/>
</dbReference>
<evidence type="ECO:0000313" key="3">
    <source>
        <dbReference type="EMBL" id="TLD77975.1"/>
    </source>
</evidence>
<reference evidence="3 4" key="1">
    <citation type="journal article" date="2014" name="Genome Announc.">
        <title>Draft genome sequences of eight enterohepatic helicobacter species isolated from both laboratory and wild rodents.</title>
        <authorList>
            <person name="Sheh A."/>
            <person name="Shen Z."/>
            <person name="Fox J.G."/>
        </authorList>
    </citation>
    <scope>NUCLEOTIDE SEQUENCE [LARGE SCALE GENOMIC DNA]</scope>
    <source>
        <strain evidence="3 4">MIT 98-6810</strain>
    </source>
</reference>
<dbReference type="Pfam" id="PF18712">
    <property type="entry name" value="DUF5644"/>
    <property type="match status" value="1"/>
</dbReference>